<keyword evidence="1" id="KW-0812">Transmembrane</keyword>
<dbReference type="PANTHER" id="PTHR32251:SF15">
    <property type="entry name" value="3-OXO-5-ALPHA-STEROID 4-DEHYDROGENASE (DUF1295)"/>
    <property type="match status" value="1"/>
</dbReference>
<feature type="transmembrane region" description="Helical" evidence="1">
    <location>
        <begin position="112"/>
        <end position="132"/>
    </location>
</feature>
<accession>A0A9P0AST9</accession>
<gene>
    <name evidence="2" type="ORF">MELIAE_LOCUS1400</name>
</gene>
<feature type="transmembrane region" description="Helical" evidence="1">
    <location>
        <begin position="39"/>
        <end position="59"/>
    </location>
</feature>
<dbReference type="PROSITE" id="PS50244">
    <property type="entry name" value="S5A_REDUCTASE"/>
    <property type="match status" value="1"/>
</dbReference>
<protein>
    <recommendedName>
        <fullName evidence="4">Steroid 5-alpha reductase C-terminal domain-containing protein</fullName>
    </recommendedName>
</protein>
<sequence>MAVDILDEDHFAISAIVIVSMQVIFFIIAATFQMDKITDFAGGINFIVLALLTFFLGQGKVQTKKGYDSRQLMVTIFVCLWGMRLSGYLLYRIIKIGRDKQFEDKKSNNIRFAIFWTFQAIWVYVVSLPVIIINSPRHAIPIAPKTMTTFDSAGTCLFVIGFLAETYADLQKFSFRQDPVNQGKWCNDGLWRLSRHPNYFGEILLWWGIFAISINVIQGVEWVAIMSPIFTTLIILFLSGMPLLERSSDEKYRDISDYRFYKSSTSPLIPIPPAIYVEVPRFLKFLICCEYPMYDSLDEKIKTSHIIKESTSASLATASQT</sequence>
<name>A0A9P0AST9_BRAAE</name>
<dbReference type="Gene3D" id="1.20.120.1630">
    <property type="match status" value="1"/>
</dbReference>
<proteinExistence type="predicted"/>
<keyword evidence="1" id="KW-1133">Transmembrane helix</keyword>
<evidence type="ECO:0000313" key="2">
    <source>
        <dbReference type="EMBL" id="CAH0547407.1"/>
    </source>
</evidence>
<dbReference type="Pfam" id="PF06966">
    <property type="entry name" value="DUF1295"/>
    <property type="match status" value="1"/>
</dbReference>
<dbReference type="OrthoDB" id="67965at2759"/>
<feature type="transmembrane region" description="Helical" evidence="1">
    <location>
        <begin position="199"/>
        <end position="217"/>
    </location>
</feature>
<dbReference type="Proteomes" id="UP001154078">
    <property type="component" value="Chromosome 1"/>
</dbReference>
<dbReference type="GO" id="GO:0016020">
    <property type="term" value="C:membrane"/>
    <property type="evidence" value="ECO:0007669"/>
    <property type="project" value="TreeGrafter"/>
</dbReference>
<organism evidence="2 3">
    <name type="scientific">Brassicogethes aeneus</name>
    <name type="common">Rape pollen beetle</name>
    <name type="synonym">Meligethes aeneus</name>
    <dbReference type="NCBI Taxonomy" id="1431903"/>
    <lineage>
        <taxon>Eukaryota</taxon>
        <taxon>Metazoa</taxon>
        <taxon>Ecdysozoa</taxon>
        <taxon>Arthropoda</taxon>
        <taxon>Hexapoda</taxon>
        <taxon>Insecta</taxon>
        <taxon>Pterygota</taxon>
        <taxon>Neoptera</taxon>
        <taxon>Endopterygota</taxon>
        <taxon>Coleoptera</taxon>
        <taxon>Polyphaga</taxon>
        <taxon>Cucujiformia</taxon>
        <taxon>Nitidulidae</taxon>
        <taxon>Meligethinae</taxon>
        <taxon>Brassicogethes</taxon>
    </lineage>
</organism>
<dbReference type="PANTHER" id="PTHR32251">
    <property type="entry name" value="3-OXO-5-ALPHA-STEROID 4-DEHYDROGENASE"/>
    <property type="match status" value="1"/>
</dbReference>
<evidence type="ECO:0000256" key="1">
    <source>
        <dbReference type="SAM" id="Phobius"/>
    </source>
</evidence>
<keyword evidence="1" id="KW-0472">Membrane</keyword>
<evidence type="ECO:0008006" key="4">
    <source>
        <dbReference type="Google" id="ProtNLM"/>
    </source>
</evidence>
<dbReference type="InterPro" id="IPR010721">
    <property type="entry name" value="UstE-like"/>
</dbReference>
<keyword evidence="3" id="KW-1185">Reference proteome</keyword>
<feature type="transmembrane region" description="Helical" evidence="1">
    <location>
        <begin position="152"/>
        <end position="170"/>
    </location>
</feature>
<dbReference type="EMBL" id="OV121132">
    <property type="protein sequence ID" value="CAH0547407.1"/>
    <property type="molecule type" value="Genomic_DNA"/>
</dbReference>
<reference evidence="2" key="1">
    <citation type="submission" date="2021-12" db="EMBL/GenBank/DDBJ databases">
        <authorList>
            <person name="King R."/>
        </authorList>
    </citation>
    <scope>NUCLEOTIDE SEQUENCE</scope>
</reference>
<evidence type="ECO:0000313" key="3">
    <source>
        <dbReference type="Proteomes" id="UP001154078"/>
    </source>
</evidence>
<dbReference type="AlphaFoldDB" id="A0A9P0AST9"/>
<feature type="transmembrane region" description="Helical" evidence="1">
    <location>
        <begin position="12"/>
        <end position="32"/>
    </location>
</feature>
<feature type="transmembrane region" description="Helical" evidence="1">
    <location>
        <begin position="223"/>
        <end position="244"/>
    </location>
</feature>
<feature type="transmembrane region" description="Helical" evidence="1">
    <location>
        <begin position="71"/>
        <end position="91"/>
    </location>
</feature>